<dbReference type="Proteomes" id="UP001603857">
    <property type="component" value="Unassembled WGS sequence"/>
</dbReference>
<keyword evidence="2" id="KW-1185">Reference proteome</keyword>
<organism evidence="1 2">
    <name type="scientific">Flemingia macrophylla</name>
    <dbReference type="NCBI Taxonomy" id="520843"/>
    <lineage>
        <taxon>Eukaryota</taxon>
        <taxon>Viridiplantae</taxon>
        <taxon>Streptophyta</taxon>
        <taxon>Embryophyta</taxon>
        <taxon>Tracheophyta</taxon>
        <taxon>Spermatophyta</taxon>
        <taxon>Magnoliopsida</taxon>
        <taxon>eudicotyledons</taxon>
        <taxon>Gunneridae</taxon>
        <taxon>Pentapetalae</taxon>
        <taxon>rosids</taxon>
        <taxon>fabids</taxon>
        <taxon>Fabales</taxon>
        <taxon>Fabaceae</taxon>
        <taxon>Papilionoideae</taxon>
        <taxon>50 kb inversion clade</taxon>
        <taxon>NPAAA clade</taxon>
        <taxon>indigoferoid/millettioid clade</taxon>
        <taxon>Phaseoleae</taxon>
        <taxon>Flemingia</taxon>
    </lineage>
</organism>
<reference evidence="1 2" key="1">
    <citation type="submission" date="2024-08" db="EMBL/GenBank/DDBJ databases">
        <title>Insights into the chromosomal genome structure of Flemingia macrophylla.</title>
        <authorList>
            <person name="Ding Y."/>
            <person name="Zhao Y."/>
            <person name="Bi W."/>
            <person name="Wu M."/>
            <person name="Zhao G."/>
            <person name="Gong Y."/>
            <person name="Li W."/>
            <person name="Zhang P."/>
        </authorList>
    </citation>
    <scope>NUCLEOTIDE SEQUENCE [LARGE SCALE GENOMIC DNA]</scope>
    <source>
        <strain evidence="1">DYQJB</strain>
        <tissue evidence="1">Leaf</tissue>
    </source>
</reference>
<evidence type="ECO:0008006" key="3">
    <source>
        <dbReference type="Google" id="ProtNLM"/>
    </source>
</evidence>
<dbReference type="AlphaFoldDB" id="A0ABD1LXH2"/>
<accession>A0ABD1LXH2</accession>
<protein>
    <recommendedName>
        <fullName evidence="3">Translation initiation factor 1</fullName>
    </recommendedName>
</protein>
<dbReference type="EMBL" id="JBGMDY010000007">
    <property type="protein sequence ID" value="KAL2328228.1"/>
    <property type="molecule type" value="Genomic_DNA"/>
</dbReference>
<gene>
    <name evidence="1" type="ORF">Fmac_021655</name>
</gene>
<comment type="caution">
    <text evidence="1">The sequence shown here is derived from an EMBL/GenBank/DDBJ whole genome shotgun (WGS) entry which is preliminary data.</text>
</comment>
<evidence type="ECO:0000313" key="1">
    <source>
        <dbReference type="EMBL" id="KAL2328228.1"/>
    </source>
</evidence>
<sequence>MGRRREREGTDIAGIVVEINRLLWLANFQWLSNGKVMINSIRQETRAKVKVVDLFPGANYRVIRIYCYVKKEDVKIDNESGKQPLSAA</sequence>
<proteinExistence type="predicted"/>
<evidence type="ECO:0000313" key="2">
    <source>
        <dbReference type="Proteomes" id="UP001603857"/>
    </source>
</evidence>
<name>A0ABD1LXH2_9FABA</name>